<reference evidence="1 2" key="1">
    <citation type="submission" date="2023-05" db="EMBL/GenBank/DDBJ databases">
        <title>A new hyperthermophilic archaea 'Ignisphaera cupida' sp. nov. and description of the family 'Ignisphaeraceae' fam. nov.</title>
        <authorList>
            <person name="Podosokorskaya O.A."/>
            <person name="Elcheninov A.G."/>
            <person name="Klukina A."/>
            <person name="Merkel A.Y."/>
        </authorList>
    </citation>
    <scope>NUCLEOTIDE SEQUENCE [LARGE SCALE GENOMIC DNA]</scope>
    <source>
        <strain evidence="1 2">4213-co</strain>
    </source>
</reference>
<sequence>MDITTILSAKGGIEKTMGDVLRVLWLYKRLWLTEICMEIEGMNATLKENIPSYDDVRSAVKELSNKGYVQMEKGIRGSLLHVRGVEDYLVTLNENPEIVSALTEDKKLSEYIRIKYSMFKAT</sequence>
<proteinExistence type="predicted"/>
<comment type="caution">
    <text evidence="1">The sequence shown here is derived from an EMBL/GenBank/DDBJ whole genome shotgun (WGS) entry which is preliminary data.</text>
</comment>
<accession>A0ABD4Z664</accession>
<evidence type="ECO:0000313" key="2">
    <source>
        <dbReference type="Proteomes" id="UP001529235"/>
    </source>
</evidence>
<dbReference type="EMBL" id="JASNVW010000001">
    <property type="protein sequence ID" value="MDK6028395.1"/>
    <property type="molecule type" value="Genomic_DNA"/>
</dbReference>
<organism evidence="1 2">
    <name type="scientific">Ignisphaera cupida</name>
    <dbReference type="NCBI Taxonomy" id="3050454"/>
    <lineage>
        <taxon>Archaea</taxon>
        <taxon>Thermoproteota</taxon>
        <taxon>Thermoprotei</taxon>
        <taxon>Desulfurococcales</taxon>
        <taxon>Desulfurococcaceae</taxon>
        <taxon>Ignisphaera</taxon>
    </lineage>
</organism>
<dbReference type="RefSeq" id="WP_285273360.1">
    <property type="nucleotide sequence ID" value="NZ_JASNVW010000001.1"/>
</dbReference>
<dbReference type="AlphaFoldDB" id="A0ABD4Z664"/>
<name>A0ABD4Z664_9CREN</name>
<dbReference type="Proteomes" id="UP001529235">
    <property type="component" value="Unassembled WGS sequence"/>
</dbReference>
<evidence type="ECO:0000313" key="1">
    <source>
        <dbReference type="EMBL" id="MDK6028395.1"/>
    </source>
</evidence>
<keyword evidence="2" id="KW-1185">Reference proteome</keyword>
<gene>
    <name evidence="1" type="ORF">QPL79_03335</name>
</gene>
<protein>
    <submittedName>
        <fullName evidence="1">Uncharacterized protein</fullName>
    </submittedName>
</protein>